<dbReference type="Proteomes" id="UP000075243">
    <property type="component" value="Unassembled WGS sequence"/>
</dbReference>
<dbReference type="Gene3D" id="2.40.70.10">
    <property type="entry name" value="Acid Proteases"/>
    <property type="match status" value="1"/>
</dbReference>
<dbReference type="PANTHER" id="PTHR33067">
    <property type="entry name" value="RNA-DIRECTED DNA POLYMERASE-RELATED"/>
    <property type="match status" value="1"/>
</dbReference>
<sequence length="134" mass="15470">MPLSMLDRVGQVEVKPTCMTLQLADRSIKYPYGAIENMLVKVDKVIFPVDLVIMDIEEDYVIPIIFGRPLMKTARAIIDVGNGEFKLRVQDEEITFNVFEAMTHPNDKGTYFQMDVLDENVCLLILWMNSIRRK</sequence>
<dbReference type="AlphaFoldDB" id="A0A151R1F1"/>
<keyword evidence="2" id="KW-1185">Reference proteome</keyword>
<name>A0A151R1F1_CAJCA</name>
<organism evidence="1 2">
    <name type="scientific">Cajanus cajan</name>
    <name type="common">Pigeon pea</name>
    <name type="synonym">Cajanus indicus</name>
    <dbReference type="NCBI Taxonomy" id="3821"/>
    <lineage>
        <taxon>Eukaryota</taxon>
        <taxon>Viridiplantae</taxon>
        <taxon>Streptophyta</taxon>
        <taxon>Embryophyta</taxon>
        <taxon>Tracheophyta</taxon>
        <taxon>Spermatophyta</taxon>
        <taxon>Magnoliopsida</taxon>
        <taxon>eudicotyledons</taxon>
        <taxon>Gunneridae</taxon>
        <taxon>Pentapetalae</taxon>
        <taxon>rosids</taxon>
        <taxon>fabids</taxon>
        <taxon>Fabales</taxon>
        <taxon>Fabaceae</taxon>
        <taxon>Papilionoideae</taxon>
        <taxon>50 kb inversion clade</taxon>
        <taxon>NPAAA clade</taxon>
        <taxon>indigoferoid/millettioid clade</taxon>
        <taxon>Phaseoleae</taxon>
        <taxon>Cajanus</taxon>
    </lineage>
</organism>
<dbReference type="InterPro" id="IPR021109">
    <property type="entry name" value="Peptidase_aspartic_dom_sf"/>
</dbReference>
<gene>
    <name evidence="1" type="ORF">KK1_042568</name>
</gene>
<dbReference type="PANTHER" id="PTHR33067:SF9">
    <property type="entry name" value="RNA-DIRECTED DNA POLYMERASE"/>
    <property type="match status" value="1"/>
</dbReference>
<evidence type="ECO:0008006" key="3">
    <source>
        <dbReference type="Google" id="ProtNLM"/>
    </source>
</evidence>
<dbReference type="Gramene" id="C.cajan_41453.t">
    <property type="protein sequence ID" value="C.cajan_41453.t.cds1"/>
    <property type="gene ID" value="C.cajan_41453"/>
</dbReference>
<proteinExistence type="predicted"/>
<evidence type="ECO:0000313" key="2">
    <source>
        <dbReference type="Proteomes" id="UP000075243"/>
    </source>
</evidence>
<reference evidence="1" key="1">
    <citation type="journal article" date="2012" name="Nat. Biotechnol.">
        <title>Draft genome sequence of pigeonpea (Cajanus cajan), an orphan legume crop of resource-poor farmers.</title>
        <authorList>
            <person name="Varshney R.K."/>
            <person name="Chen W."/>
            <person name="Li Y."/>
            <person name="Bharti A.K."/>
            <person name="Saxena R.K."/>
            <person name="Schlueter J.A."/>
            <person name="Donoghue M.T."/>
            <person name="Azam S."/>
            <person name="Fan G."/>
            <person name="Whaley A.M."/>
            <person name="Farmer A.D."/>
            <person name="Sheridan J."/>
            <person name="Iwata A."/>
            <person name="Tuteja R."/>
            <person name="Penmetsa R.V."/>
            <person name="Wu W."/>
            <person name="Upadhyaya H.D."/>
            <person name="Yang S.P."/>
            <person name="Shah T."/>
            <person name="Saxena K.B."/>
            <person name="Michael T."/>
            <person name="McCombie W.R."/>
            <person name="Yang B."/>
            <person name="Zhang G."/>
            <person name="Yang H."/>
            <person name="Wang J."/>
            <person name="Spillane C."/>
            <person name="Cook D.R."/>
            <person name="May G.D."/>
            <person name="Xu X."/>
            <person name="Jackson S.A."/>
        </authorList>
    </citation>
    <scope>NUCLEOTIDE SEQUENCE [LARGE SCALE GENOMIC DNA]</scope>
</reference>
<protein>
    <recommendedName>
        <fullName evidence="3">Aspartic peptidase DDI1-type domain-containing protein</fullName>
    </recommendedName>
</protein>
<dbReference type="EMBL" id="KQ484232">
    <property type="protein sequence ID" value="KYP36322.1"/>
    <property type="molecule type" value="Genomic_DNA"/>
</dbReference>
<evidence type="ECO:0000313" key="1">
    <source>
        <dbReference type="EMBL" id="KYP36322.1"/>
    </source>
</evidence>
<accession>A0A151R1F1</accession>